<dbReference type="HAMAP" id="MF_00767">
    <property type="entry name" value="Arg_catab_AstE"/>
    <property type="match status" value="1"/>
</dbReference>
<feature type="domain" description="AstE/AspA barrel-sandwich hybrid" evidence="6">
    <location>
        <begin position="269"/>
        <end position="342"/>
    </location>
</feature>
<gene>
    <name evidence="5" type="primary">astE</name>
    <name evidence="9" type="ORF">FCL38_18445</name>
    <name evidence="8" type="ORF">FHS02_001076</name>
</gene>
<evidence type="ECO:0000256" key="4">
    <source>
        <dbReference type="ARBA" id="ARBA00022833"/>
    </source>
</evidence>
<dbReference type="PANTHER" id="PTHR15162:SF7">
    <property type="entry name" value="SUCCINYLGLUTAMATE DESUCCINYLASE"/>
    <property type="match status" value="1"/>
</dbReference>
<evidence type="ECO:0000313" key="8">
    <source>
        <dbReference type="EMBL" id="MBB3220277.1"/>
    </source>
</evidence>
<dbReference type="AlphaFoldDB" id="A0A4P8HTV7"/>
<dbReference type="Proteomes" id="UP000298763">
    <property type="component" value="Chromosome"/>
</dbReference>
<dbReference type="GO" id="GO:0008270">
    <property type="term" value="F:zinc ion binding"/>
    <property type="evidence" value="ECO:0007669"/>
    <property type="project" value="UniProtKB-UniRule"/>
</dbReference>
<dbReference type="GO" id="GO:0019545">
    <property type="term" value="P:L-arginine catabolic process to succinate"/>
    <property type="evidence" value="ECO:0007669"/>
    <property type="project" value="UniProtKB-UniRule"/>
</dbReference>
<keyword evidence="4 5" id="KW-0862">Zinc</keyword>
<comment type="cofactor">
    <cofactor evidence="5">
        <name>Zn(2+)</name>
        <dbReference type="ChEBI" id="CHEBI:29105"/>
    </cofactor>
    <text evidence="5">Binds 1 zinc ion per subunit.</text>
</comment>
<keyword evidence="3 5" id="KW-0378">Hydrolase</keyword>
<dbReference type="EMBL" id="JACHXS010000002">
    <property type="protein sequence ID" value="MBB3220277.1"/>
    <property type="molecule type" value="Genomic_DNA"/>
</dbReference>
<feature type="active site" evidence="5">
    <location>
        <position position="231"/>
    </location>
</feature>
<feature type="binding site" evidence="5">
    <location>
        <position position="167"/>
    </location>
    <ligand>
        <name>Zn(2+)</name>
        <dbReference type="ChEBI" id="CHEBI:29105"/>
    </ligand>
</feature>
<dbReference type="Pfam" id="PF24827">
    <property type="entry name" value="AstE_AspA_cat"/>
    <property type="match status" value="1"/>
</dbReference>
<dbReference type="Gene3D" id="3.40.630.10">
    <property type="entry name" value="Zn peptidases"/>
    <property type="match status" value="1"/>
</dbReference>
<keyword evidence="1 5" id="KW-0056">Arginine metabolism</keyword>
<evidence type="ECO:0000256" key="3">
    <source>
        <dbReference type="ARBA" id="ARBA00022801"/>
    </source>
</evidence>
<dbReference type="EC" id="3.5.1.96" evidence="5"/>
<keyword evidence="2 5" id="KW-0479">Metal-binding</keyword>
<comment type="similarity">
    <text evidence="5">Belongs to the AspA/AstE family. Succinylglutamate desuccinylase subfamily.</text>
</comment>
<evidence type="ECO:0000259" key="6">
    <source>
        <dbReference type="Pfam" id="PF04952"/>
    </source>
</evidence>
<dbReference type="Proteomes" id="UP000584325">
    <property type="component" value="Unassembled WGS sequence"/>
</dbReference>
<keyword evidence="10" id="KW-1185">Reference proteome</keyword>
<dbReference type="OrthoDB" id="5290473at2"/>
<feature type="binding site" evidence="5">
    <location>
        <position position="74"/>
    </location>
    <ligand>
        <name>Zn(2+)</name>
        <dbReference type="ChEBI" id="CHEBI:29105"/>
    </ligand>
</feature>
<dbReference type="EMBL" id="CP040017">
    <property type="protein sequence ID" value="QCP12182.1"/>
    <property type="molecule type" value="Genomic_DNA"/>
</dbReference>
<comment type="pathway">
    <text evidence="5">Amino-acid degradation; L-arginine degradation via AST pathway; L-glutamate and succinate from L-arginine: step 5/5.</text>
</comment>
<comment type="catalytic activity">
    <reaction evidence="5">
        <text>N-succinyl-L-glutamate + H2O = L-glutamate + succinate</text>
        <dbReference type="Rhea" id="RHEA:15169"/>
        <dbReference type="ChEBI" id="CHEBI:15377"/>
        <dbReference type="ChEBI" id="CHEBI:29985"/>
        <dbReference type="ChEBI" id="CHEBI:30031"/>
        <dbReference type="ChEBI" id="CHEBI:58763"/>
        <dbReference type="EC" id="3.5.1.96"/>
    </reaction>
</comment>
<dbReference type="SUPFAM" id="SSF53187">
    <property type="entry name" value="Zn-dependent exopeptidases"/>
    <property type="match status" value="1"/>
</dbReference>
<name>A0A4P8HTV7_9BURK</name>
<dbReference type="UniPathway" id="UPA00185">
    <property type="reaction ID" value="UER00283"/>
</dbReference>
<dbReference type="RefSeq" id="WP_137315022.1">
    <property type="nucleotide sequence ID" value="NZ_CP040017.1"/>
</dbReference>
<dbReference type="InterPro" id="IPR055438">
    <property type="entry name" value="AstE_AspA_cat"/>
</dbReference>
<feature type="domain" description="Succinylglutamate desuccinylase/Aspartoacylase catalytic" evidence="7">
    <location>
        <begin position="65"/>
        <end position="255"/>
    </location>
</feature>
<sequence length="344" mass="36678">MVESLQDTSSDALQDILQEVLPAPVRALAEADFSAVARAFGDAGFTVAEPADGILTIRRPRTSRPAVLLSVGVHGDETGPIELTAYLLDALAREPQALAVDLMVCVGSIGAIRAGKRFIDADLNRMFRAERGSLAGTAEAARADEMIAATAAFFADAGPERWHLDLHTAIRASHYPTFAIVPELIEAGARERLVGWLGEAGIGAVILNRETAGTYSFHTAEHYGAAGSTVELGRIGTLGRNDLAQFAAASAALDRLLRGQPSPPDAQASPHLFRVAQNIIKLSDGLTMAFGRETQNFTPLRQGDEIARDGDTVYTVQHAEEFVVFPNPDVRIGLRAGMMVVRIG</sequence>
<reference evidence="9 10" key="1">
    <citation type="submission" date="2019-05" db="EMBL/GenBank/DDBJ databases">
        <title>Draft Genome Sequences of Six Type Strains of the Genus Massilia.</title>
        <authorList>
            <person name="Miess H."/>
            <person name="Frediansyhah A."/>
            <person name="Gross H."/>
        </authorList>
    </citation>
    <scope>NUCLEOTIDE SEQUENCE [LARGE SCALE GENOMIC DNA]</scope>
    <source>
        <strain evidence="9 10">DSMZ 26121</strain>
    </source>
</reference>
<evidence type="ECO:0000313" key="10">
    <source>
        <dbReference type="Proteomes" id="UP000298763"/>
    </source>
</evidence>
<feature type="binding site" evidence="5">
    <location>
        <position position="77"/>
    </location>
    <ligand>
        <name>Zn(2+)</name>
        <dbReference type="ChEBI" id="CHEBI:29105"/>
    </ligand>
</feature>
<evidence type="ECO:0000256" key="1">
    <source>
        <dbReference type="ARBA" id="ARBA00022503"/>
    </source>
</evidence>
<evidence type="ECO:0000256" key="5">
    <source>
        <dbReference type="HAMAP-Rule" id="MF_00767"/>
    </source>
</evidence>
<dbReference type="PANTHER" id="PTHR15162">
    <property type="entry name" value="ASPARTOACYLASE"/>
    <property type="match status" value="1"/>
</dbReference>
<evidence type="ECO:0000256" key="2">
    <source>
        <dbReference type="ARBA" id="ARBA00022723"/>
    </source>
</evidence>
<accession>A0A4P8HTV7</accession>
<dbReference type="Pfam" id="PF04952">
    <property type="entry name" value="AstE_AspA_hybrid"/>
    <property type="match status" value="1"/>
</dbReference>
<reference evidence="8 11" key="2">
    <citation type="submission" date="2020-08" db="EMBL/GenBank/DDBJ databases">
        <title>Genomic Encyclopedia of Type Strains, Phase III (KMG-III): the genomes of soil and plant-associated and newly described type strains.</title>
        <authorList>
            <person name="Whitman W."/>
        </authorList>
    </citation>
    <scope>NUCLEOTIDE SEQUENCE [LARGE SCALE GENOMIC DNA]</scope>
    <source>
        <strain evidence="8 11">CECT 7753</strain>
    </source>
</reference>
<organism evidence="8 11">
    <name type="scientific">Pseudoduganella umbonata</name>
    <dbReference type="NCBI Taxonomy" id="864828"/>
    <lineage>
        <taxon>Bacteria</taxon>
        <taxon>Pseudomonadati</taxon>
        <taxon>Pseudomonadota</taxon>
        <taxon>Betaproteobacteria</taxon>
        <taxon>Burkholderiales</taxon>
        <taxon>Oxalobacteraceae</taxon>
        <taxon>Telluria group</taxon>
        <taxon>Pseudoduganella</taxon>
    </lineage>
</organism>
<evidence type="ECO:0000313" key="9">
    <source>
        <dbReference type="EMBL" id="QCP12182.1"/>
    </source>
</evidence>
<comment type="function">
    <text evidence="5">Transforms N(2)-succinylglutamate into succinate and glutamate.</text>
</comment>
<evidence type="ECO:0000313" key="11">
    <source>
        <dbReference type="Proteomes" id="UP000584325"/>
    </source>
</evidence>
<dbReference type="GO" id="GO:0016788">
    <property type="term" value="F:hydrolase activity, acting on ester bonds"/>
    <property type="evidence" value="ECO:0007669"/>
    <property type="project" value="UniProtKB-UniRule"/>
</dbReference>
<dbReference type="GO" id="GO:0019544">
    <property type="term" value="P:L-arginine catabolic process to L-glutamate"/>
    <property type="evidence" value="ECO:0007669"/>
    <property type="project" value="UniProtKB-UniRule"/>
</dbReference>
<dbReference type="InterPro" id="IPR007036">
    <property type="entry name" value="Aste_AspA_hybrid_dom"/>
</dbReference>
<proteinExistence type="inferred from homology"/>
<dbReference type="NCBIfam" id="NF003706">
    <property type="entry name" value="PRK05324.1"/>
    <property type="match status" value="1"/>
</dbReference>
<protein>
    <recommendedName>
        <fullName evidence="5">Succinylglutamate desuccinylase</fullName>
        <ecNumber evidence="5">3.5.1.96</ecNumber>
    </recommendedName>
</protein>
<dbReference type="InterPro" id="IPR016681">
    <property type="entry name" value="SuccinylGlu_desuccinylase"/>
</dbReference>
<dbReference type="GO" id="GO:0009017">
    <property type="term" value="F:succinylglutamate desuccinylase activity"/>
    <property type="evidence" value="ECO:0007669"/>
    <property type="project" value="UniProtKB-EC"/>
</dbReference>
<evidence type="ECO:0000259" key="7">
    <source>
        <dbReference type="Pfam" id="PF24827"/>
    </source>
</evidence>
<dbReference type="InterPro" id="IPR050178">
    <property type="entry name" value="AspA/AstE_fam"/>
</dbReference>